<sequence length="228" mass="24306">MRLLFSRRRRGPAPISASSGDRFVGSQVLPFTSSGDDCPPTCASPDTLDGGTLLCTGRVPRWLTSSMRRVDLVDHTDGAAGTTPGLRPPPATGHPPPEVPECGPQPMCHSALTQQHSVLSLRHRLPKEAVQDAALRLRRRRSRYVPVLPSVAGTLLDVASASHALSLLSVLPFVLDLQISAPWAEEDDILVSGPVQASRPVQSEQPTPMTTTQSRPSCAVNGCKAEGE</sequence>
<feature type="region of interest" description="Disordered" evidence="1">
    <location>
        <begin position="73"/>
        <end position="104"/>
    </location>
</feature>
<feature type="compositionally biased region" description="Pro residues" evidence="1">
    <location>
        <begin position="86"/>
        <end position="99"/>
    </location>
</feature>
<feature type="region of interest" description="Disordered" evidence="1">
    <location>
        <begin position="1"/>
        <end position="21"/>
    </location>
</feature>
<feature type="compositionally biased region" description="Polar residues" evidence="1">
    <location>
        <begin position="199"/>
        <end position="216"/>
    </location>
</feature>
<feature type="compositionally biased region" description="Basic residues" evidence="1">
    <location>
        <begin position="1"/>
        <end position="11"/>
    </location>
</feature>
<evidence type="ECO:0000313" key="3">
    <source>
        <dbReference type="Proteomes" id="UP001287286"/>
    </source>
</evidence>
<organism evidence="2 3">
    <name type="scientific">Purpureocillium lilacinum</name>
    <name type="common">Paecilomyces lilacinus</name>
    <dbReference type="NCBI Taxonomy" id="33203"/>
    <lineage>
        <taxon>Eukaryota</taxon>
        <taxon>Fungi</taxon>
        <taxon>Dikarya</taxon>
        <taxon>Ascomycota</taxon>
        <taxon>Pezizomycotina</taxon>
        <taxon>Sordariomycetes</taxon>
        <taxon>Hypocreomycetidae</taxon>
        <taxon>Hypocreales</taxon>
        <taxon>Ophiocordycipitaceae</taxon>
        <taxon>Purpureocillium</taxon>
    </lineage>
</organism>
<feature type="region of interest" description="Disordered" evidence="1">
    <location>
        <begin position="194"/>
        <end position="228"/>
    </location>
</feature>
<protein>
    <submittedName>
        <fullName evidence="2">Uncharacterized protein</fullName>
    </submittedName>
</protein>
<dbReference type="Proteomes" id="UP001287286">
    <property type="component" value="Unassembled WGS sequence"/>
</dbReference>
<keyword evidence="3" id="KW-1185">Reference proteome</keyword>
<proteinExistence type="predicted"/>
<name>A0ABR0BBM6_PURLI</name>
<evidence type="ECO:0000256" key="1">
    <source>
        <dbReference type="SAM" id="MobiDB-lite"/>
    </source>
</evidence>
<comment type="caution">
    <text evidence="2">The sequence shown here is derived from an EMBL/GenBank/DDBJ whole genome shotgun (WGS) entry which is preliminary data.</text>
</comment>
<evidence type="ECO:0000313" key="2">
    <source>
        <dbReference type="EMBL" id="KAK4059835.1"/>
    </source>
</evidence>
<dbReference type="EMBL" id="JAWRVI010000721">
    <property type="protein sequence ID" value="KAK4059835.1"/>
    <property type="molecule type" value="Genomic_DNA"/>
</dbReference>
<accession>A0ABR0BBM6</accession>
<reference evidence="2 3" key="1">
    <citation type="journal article" date="2024" name="Microbiol. Resour. Announc.">
        <title>Genome annotations for the ascomycete fungi Trichoderma harzianum, Trichoderma aggressivum, and Purpureocillium lilacinum.</title>
        <authorList>
            <person name="Beijen E.P.W."/>
            <person name="Ohm R.A."/>
        </authorList>
    </citation>
    <scope>NUCLEOTIDE SEQUENCE [LARGE SCALE GENOMIC DNA]</scope>
    <source>
        <strain evidence="2 3">CBS 150709</strain>
    </source>
</reference>
<gene>
    <name evidence="2" type="ORF">Purlil1_14322</name>
</gene>